<sequence length="133" mass="14614">MRLAQTSKDAPPSGVEVKKARRLWESTLQAVRTVANVPHRKCLRARVQPGCTTKRYAIKQGLIACARGLNPPAVKRKICPRPGLDKTRSAEPGSALEANGASEPSCASLGQGPRRYSQCLPGRHKNWRRPSRH</sequence>
<name>A0A6A4BF93_9STRA</name>
<comment type="caution">
    <text evidence="2">The sequence shown here is derived from an EMBL/GenBank/DDBJ whole genome shotgun (WGS) entry which is preliminary data.</text>
</comment>
<dbReference type="AlphaFoldDB" id="A0A6A4BF93"/>
<proteinExistence type="predicted"/>
<evidence type="ECO:0000256" key="1">
    <source>
        <dbReference type="SAM" id="MobiDB-lite"/>
    </source>
</evidence>
<reference evidence="2 3" key="1">
    <citation type="submission" date="2018-08" db="EMBL/GenBank/DDBJ databases">
        <title>Genomic investigation of the strawberry pathogen Phytophthora fragariae indicates pathogenicity is determined by transcriptional variation in three key races.</title>
        <authorList>
            <person name="Adams T.M."/>
            <person name="Armitage A.D."/>
            <person name="Sobczyk M.K."/>
            <person name="Bates H.J."/>
            <person name="Dunwell J.M."/>
            <person name="Nellist C.F."/>
            <person name="Harrison R.J."/>
        </authorList>
    </citation>
    <scope>NUCLEOTIDE SEQUENCE [LARGE SCALE GENOMIC DNA]</scope>
    <source>
        <strain evidence="2 3">SCRP333</strain>
    </source>
</reference>
<dbReference type="EMBL" id="QXFT01005589">
    <property type="protein sequence ID" value="KAE9272009.1"/>
    <property type="molecule type" value="Genomic_DNA"/>
</dbReference>
<feature type="compositionally biased region" description="Basic residues" evidence="1">
    <location>
        <begin position="122"/>
        <end position="133"/>
    </location>
</feature>
<protein>
    <submittedName>
        <fullName evidence="2">Uncharacterized protein</fullName>
    </submittedName>
</protein>
<keyword evidence="3" id="KW-1185">Reference proteome</keyword>
<dbReference type="Proteomes" id="UP000434957">
    <property type="component" value="Unassembled WGS sequence"/>
</dbReference>
<evidence type="ECO:0000313" key="3">
    <source>
        <dbReference type="Proteomes" id="UP000434957"/>
    </source>
</evidence>
<feature type="region of interest" description="Disordered" evidence="1">
    <location>
        <begin position="77"/>
        <end position="133"/>
    </location>
</feature>
<gene>
    <name evidence="2" type="ORF">PR003_g30336</name>
</gene>
<evidence type="ECO:0000313" key="2">
    <source>
        <dbReference type="EMBL" id="KAE9272009.1"/>
    </source>
</evidence>
<organism evidence="2 3">
    <name type="scientific">Phytophthora rubi</name>
    <dbReference type="NCBI Taxonomy" id="129364"/>
    <lineage>
        <taxon>Eukaryota</taxon>
        <taxon>Sar</taxon>
        <taxon>Stramenopiles</taxon>
        <taxon>Oomycota</taxon>
        <taxon>Peronosporomycetes</taxon>
        <taxon>Peronosporales</taxon>
        <taxon>Peronosporaceae</taxon>
        <taxon>Phytophthora</taxon>
    </lineage>
</organism>
<accession>A0A6A4BF93</accession>